<dbReference type="Proteomes" id="UP001281761">
    <property type="component" value="Unassembled WGS sequence"/>
</dbReference>
<protein>
    <submittedName>
        <fullName evidence="2">Uncharacterized protein</fullName>
    </submittedName>
</protein>
<dbReference type="EMBL" id="JARBJD010000075">
    <property type="protein sequence ID" value="KAK2954678.1"/>
    <property type="molecule type" value="Genomic_DNA"/>
</dbReference>
<feature type="compositionally biased region" description="Low complexity" evidence="1">
    <location>
        <begin position="212"/>
        <end position="223"/>
    </location>
</feature>
<sequence>MDSTVRSLTLPEQIFLLCFDVEDDGARVSTAVTCAAFAQLFLDEYLGLEIPEQTPHVLKYPPHRTRAINEMLYVIERMPPRSIGKWLQVLTMHDYLETLIIQMIEEGFFQLRASSQAKISHDSLRHPTDVFEGDIVNSDGSWQRKFWTRDKNIKIDFNTPNLPPEEPFIILSEKGLKARFELKRELLIYLRGQECIEDDPSTSEAGAPPISPTKSAAPSSKKGAAAKEDKAKVAPTNTQEIPQLSGSTILLPEKLKPYHYPSEFAPTPENQIIFLYRLLSSFSLLIYIIHISDFVLFESRLDTILHSPESLPSKQPVNRRSSFYGLEESKPQELEAQTPQIKPAEILTIATTPKSGERSKTPTDSKKPVSKDGKKTKDIKATKDPTPTVAQDEAPTSEQQDTYLAHVWECFAEMFAPIPPLHSLLDC</sequence>
<feature type="region of interest" description="Disordered" evidence="1">
    <location>
        <begin position="327"/>
        <end position="399"/>
    </location>
</feature>
<organism evidence="2 3">
    <name type="scientific">Blattamonas nauphoetae</name>
    <dbReference type="NCBI Taxonomy" id="2049346"/>
    <lineage>
        <taxon>Eukaryota</taxon>
        <taxon>Metamonada</taxon>
        <taxon>Preaxostyla</taxon>
        <taxon>Oxymonadida</taxon>
        <taxon>Blattamonas</taxon>
    </lineage>
</organism>
<reference evidence="2 3" key="1">
    <citation type="journal article" date="2022" name="bioRxiv">
        <title>Genomics of Preaxostyla Flagellates Illuminates Evolutionary Transitions and the Path Towards Mitochondrial Loss.</title>
        <authorList>
            <person name="Novak L.V.F."/>
            <person name="Treitli S.C."/>
            <person name="Pyrih J."/>
            <person name="Halakuc P."/>
            <person name="Pipaliya S.V."/>
            <person name="Vacek V."/>
            <person name="Brzon O."/>
            <person name="Soukal P."/>
            <person name="Eme L."/>
            <person name="Dacks J.B."/>
            <person name="Karnkowska A."/>
            <person name="Elias M."/>
            <person name="Hampl V."/>
        </authorList>
    </citation>
    <scope>NUCLEOTIDE SEQUENCE [LARGE SCALE GENOMIC DNA]</scope>
    <source>
        <strain evidence="2">NAU3</strain>
        <tissue evidence="2">Gut</tissue>
    </source>
</reference>
<feature type="region of interest" description="Disordered" evidence="1">
    <location>
        <begin position="199"/>
        <end position="238"/>
    </location>
</feature>
<accession>A0ABQ9XT67</accession>
<gene>
    <name evidence="2" type="ORF">BLNAU_10333</name>
</gene>
<feature type="compositionally biased region" description="Basic and acidic residues" evidence="1">
    <location>
        <begin position="355"/>
        <end position="383"/>
    </location>
</feature>
<evidence type="ECO:0000313" key="3">
    <source>
        <dbReference type="Proteomes" id="UP001281761"/>
    </source>
</evidence>
<name>A0ABQ9XT67_9EUKA</name>
<proteinExistence type="predicted"/>
<comment type="caution">
    <text evidence="2">The sequence shown here is derived from an EMBL/GenBank/DDBJ whole genome shotgun (WGS) entry which is preliminary data.</text>
</comment>
<evidence type="ECO:0000256" key="1">
    <source>
        <dbReference type="SAM" id="MobiDB-lite"/>
    </source>
</evidence>
<keyword evidence="3" id="KW-1185">Reference proteome</keyword>
<evidence type="ECO:0000313" key="2">
    <source>
        <dbReference type="EMBL" id="KAK2954678.1"/>
    </source>
</evidence>